<dbReference type="Proteomes" id="UP000242886">
    <property type="component" value="Chromosome SDENCHOL"/>
</dbReference>
<dbReference type="PROSITE" id="PS51257">
    <property type="entry name" value="PROKAR_LIPOPROTEIN"/>
    <property type="match status" value="1"/>
</dbReference>
<proteinExistence type="predicted"/>
<reference evidence="1" key="1">
    <citation type="submission" date="2017-03" db="EMBL/GenBank/DDBJ databases">
        <authorList>
            <consortium name="AG Boll"/>
        </authorList>
    </citation>
    <scope>NUCLEOTIDE SEQUENCE [LARGE SCALE GENOMIC DNA]</scope>
    <source>
        <strain evidence="1">Chol</strain>
    </source>
</reference>
<gene>
    <name evidence="1" type="ORF">SDENCHOL_20066</name>
</gene>
<dbReference type="AlphaFoldDB" id="A0A7Z7HRM3"/>
<protein>
    <recommendedName>
        <fullName evidence="3">Lipoprotein</fullName>
    </recommendedName>
</protein>
<organism evidence="1 2">
    <name type="scientific">Sterolibacterium denitrificans</name>
    <dbReference type="NCBI Taxonomy" id="157592"/>
    <lineage>
        <taxon>Bacteria</taxon>
        <taxon>Pseudomonadati</taxon>
        <taxon>Pseudomonadota</taxon>
        <taxon>Betaproteobacteria</taxon>
        <taxon>Nitrosomonadales</taxon>
        <taxon>Sterolibacteriaceae</taxon>
        <taxon>Sterolibacterium</taxon>
    </lineage>
</organism>
<dbReference type="EMBL" id="LT837803">
    <property type="protein sequence ID" value="SMB26130.1"/>
    <property type="molecule type" value="Genomic_DNA"/>
</dbReference>
<evidence type="ECO:0008006" key="3">
    <source>
        <dbReference type="Google" id="ProtNLM"/>
    </source>
</evidence>
<name>A0A7Z7HRM3_9PROT</name>
<evidence type="ECO:0000313" key="2">
    <source>
        <dbReference type="Proteomes" id="UP000242886"/>
    </source>
</evidence>
<keyword evidence="2" id="KW-1185">Reference proteome</keyword>
<evidence type="ECO:0000313" key="1">
    <source>
        <dbReference type="EMBL" id="SMB26130.1"/>
    </source>
</evidence>
<accession>A0A7Z7HRM3</accession>
<sequence>MEDGGMRKFLASFVFSGLALVSLTGCEKYRLDAEVRELCAKDGGIKVYEKVTLPPEKFDQYGNIRIPTKKDAKPSDEYYYDDEDTYFRKGDPYDGPNMWRSHTKVVRRSDGKVLGESIRYTRVGGDIPGPWHPSHFSCYDMDIPMDLEKSIFTERSEK</sequence>